<evidence type="ECO:0000256" key="2">
    <source>
        <dbReference type="ARBA" id="ARBA00022801"/>
    </source>
</evidence>
<dbReference type="InterPro" id="IPR020084">
    <property type="entry name" value="NUDIX_hydrolase_CS"/>
</dbReference>
<protein>
    <submittedName>
        <fullName evidence="4">ADP-ribose pyrophosphatase YjhB, NUDIX family</fullName>
    </submittedName>
</protein>
<dbReference type="RefSeq" id="WP_092262443.1">
    <property type="nucleotide sequence ID" value="NZ_FNZA01000001.1"/>
</dbReference>
<evidence type="ECO:0000256" key="1">
    <source>
        <dbReference type="ARBA" id="ARBA00001946"/>
    </source>
</evidence>
<accession>A0A1H6RRX8</accession>
<comment type="cofactor">
    <cofactor evidence="1">
        <name>Mg(2+)</name>
        <dbReference type="ChEBI" id="CHEBI:18420"/>
    </cofactor>
</comment>
<name>A0A1H6RRX8_9DEIO</name>
<dbReference type="Proteomes" id="UP000199223">
    <property type="component" value="Unassembled WGS sequence"/>
</dbReference>
<dbReference type="PANTHER" id="PTHR43046:SF14">
    <property type="entry name" value="MUTT_NUDIX FAMILY PROTEIN"/>
    <property type="match status" value="1"/>
</dbReference>
<dbReference type="Pfam" id="PF00293">
    <property type="entry name" value="NUDIX"/>
    <property type="match status" value="1"/>
</dbReference>
<dbReference type="OrthoDB" id="9810648at2"/>
<dbReference type="PROSITE" id="PS00893">
    <property type="entry name" value="NUDIX_BOX"/>
    <property type="match status" value="1"/>
</dbReference>
<dbReference type="AlphaFoldDB" id="A0A1H6RRX8"/>
<dbReference type="SUPFAM" id="SSF55811">
    <property type="entry name" value="Nudix"/>
    <property type="match status" value="1"/>
</dbReference>
<dbReference type="GO" id="GO:0016787">
    <property type="term" value="F:hydrolase activity"/>
    <property type="evidence" value="ECO:0007669"/>
    <property type="project" value="UniProtKB-KW"/>
</dbReference>
<keyword evidence="2" id="KW-0378">Hydrolase</keyword>
<evidence type="ECO:0000313" key="5">
    <source>
        <dbReference type="Proteomes" id="UP000199223"/>
    </source>
</evidence>
<proteinExistence type="predicted"/>
<dbReference type="STRING" id="856736.SAMN04488058_10153"/>
<dbReference type="PANTHER" id="PTHR43046">
    <property type="entry name" value="GDP-MANNOSE MANNOSYL HYDROLASE"/>
    <property type="match status" value="1"/>
</dbReference>
<dbReference type="Gene3D" id="3.90.79.10">
    <property type="entry name" value="Nucleoside Triphosphate Pyrophosphohydrolase"/>
    <property type="match status" value="1"/>
</dbReference>
<dbReference type="EMBL" id="FNZA01000001">
    <property type="protein sequence ID" value="SEI58618.1"/>
    <property type="molecule type" value="Genomic_DNA"/>
</dbReference>
<sequence length="157" mass="17299">MPSPPSFHVLARAVIEHDGQVLLARARGQTLTFLPGGHVEPGEGLRACLTRELREETGLAFQIGPLLGVAEHEWSDGEGQKHYEIAQVFTASSPGLTSQRPVASREPHLTFEWAPLQELEARKLMPPPLRSLLMRQEWQEAWFASTVAGSAKRETGA</sequence>
<evidence type="ECO:0000313" key="4">
    <source>
        <dbReference type="EMBL" id="SEI58618.1"/>
    </source>
</evidence>
<feature type="domain" description="Nudix hydrolase" evidence="3">
    <location>
        <begin position="2"/>
        <end position="136"/>
    </location>
</feature>
<gene>
    <name evidence="4" type="ORF">SAMN04488058_10153</name>
</gene>
<organism evidence="4 5">
    <name type="scientific">Deinococcus reticulitermitis</name>
    <dbReference type="NCBI Taxonomy" id="856736"/>
    <lineage>
        <taxon>Bacteria</taxon>
        <taxon>Thermotogati</taxon>
        <taxon>Deinococcota</taxon>
        <taxon>Deinococci</taxon>
        <taxon>Deinococcales</taxon>
        <taxon>Deinococcaceae</taxon>
        <taxon>Deinococcus</taxon>
    </lineage>
</organism>
<evidence type="ECO:0000259" key="3">
    <source>
        <dbReference type="PROSITE" id="PS51462"/>
    </source>
</evidence>
<reference evidence="5" key="1">
    <citation type="submission" date="2016-10" db="EMBL/GenBank/DDBJ databases">
        <authorList>
            <person name="Varghese N."/>
            <person name="Submissions S."/>
        </authorList>
    </citation>
    <scope>NUCLEOTIDE SEQUENCE [LARGE SCALE GENOMIC DNA]</scope>
    <source>
        <strain evidence="5">CGMCC 1.10218</strain>
    </source>
</reference>
<dbReference type="PROSITE" id="PS51462">
    <property type="entry name" value="NUDIX"/>
    <property type="match status" value="1"/>
</dbReference>
<dbReference type="InterPro" id="IPR000086">
    <property type="entry name" value="NUDIX_hydrolase_dom"/>
</dbReference>
<keyword evidence="5" id="KW-1185">Reference proteome</keyword>
<dbReference type="InterPro" id="IPR015797">
    <property type="entry name" value="NUDIX_hydrolase-like_dom_sf"/>
</dbReference>